<evidence type="ECO:0000256" key="1">
    <source>
        <dbReference type="SAM" id="Phobius"/>
    </source>
</evidence>
<organism evidence="2 3">
    <name type="scientific">Micromonospora sediminicola</name>
    <dbReference type="NCBI Taxonomy" id="946078"/>
    <lineage>
        <taxon>Bacteria</taxon>
        <taxon>Bacillati</taxon>
        <taxon>Actinomycetota</taxon>
        <taxon>Actinomycetes</taxon>
        <taxon>Micromonosporales</taxon>
        <taxon>Micromonosporaceae</taxon>
        <taxon>Micromonospora</taxon>
    </lineage>
</organism>
<keyword evidence="1" id="KW-0472">Membrane</keyword>
<dbReference type="STRING" id="946078.GA0070622_5631"/>
<evidence type="ECO:0000313" key="3">
    <source>
        <dbReference type="Proteomes" id="UP000199558"/>
    </source>
</evidence>
<feature type="transmembrane region" description="Helical" evidence="1">
    <location>
        <begin position="35"/>
        <end position="59"/>
    </location>
</feature>
<dbReference type="AlphaFoldDB" id="A0A1A9BI25"/>
<accession>A0A1A9BI25</accession>
<protein>
    <submittedName>
        <fullName evidence="2">Uncharacterized protein</fullName>
    </submittedName>
</protein>
<name>A0A1A9BI25_9ACTN</name>
<feature type="transmembrane region" description="Helical" evidence="1">
    <location>
        <begin position="65"/>
        <end position="85"/>
    </location>
</feature>
<sequence length="340" mass="36610">MSAVALAGAVAAGYLLTARRNPRPHQATVRRQRGLLLVCLASITVLVANLMILVAQFAVGDPTPALAVWMAFIVASAAVIAVAVARLDTRIPLPRKVAVGALVTGVLAVANFTYSQLYLPSKQEASIVATPAFGTPTKDADQGGVTVPFSVDFTVKGQGVIVLAATYDVSARLASLAGKPRSQEQLTQDVQQGLEPSATTNVAGMEPVEAGWLISPGSGYKAGEELKIDRFIRLPSPLRYDSVELDLYVDFVRADRAILPTGVNSCSDDLSRCTWEVQQASELYQRIRQPVTIDLTRDYQPQEGQFGWPEVTYNPDREADNRYGGRFAVLHTRLALTNLG</sequence>
<proteinExistence type="predicted"/>
<gene>
    <name evidence="2" type="ORF">GA0070622_5631</name>
</gene>
<keyword evidence="1" id="KW-1133">Transmembrane helix</keyword>
<reference evidence="3" key="1">
    <citation type="submission" date="2016-06" db="EMBL/GenBank/DDBJ databases">
        <authorList>
            <person name="Varghese N."/>
            <person name="Submissions Spin"/>
        </authorList>
    </citation>
    <scope>NUCLEOTIDE SEQUENCE [LARGE SCALE GENOMIC DNA]</scope>
    <source>
        <strain evidence="3">DSM 45794</strain>
    </source>
</reference>
<dbReference type="EMBL" id="FLRH01000004">
    <property type="protein sequence ID" value="SBT68527.1"/>
    <property type="molecule type" value="Genomic_DNA"/>
</dbReference>
<feature type="transmembrane region" description="Helical" evidence="1">
    <location>
        <begin position="97"/>
        <end position="114"/>
    </location>
</feature>
<keyword evidence="3" id="KW-1185">Reference proteome</keyword>
<evidence type="ECO:0000313" key="2">
    <source>
        <dbReference type="EMBL" id="SBT68527.1"/>
    </source>
</evidence>
<keyword evidence="1" id="KW-0812">Transmembrane</keyword>
<dbReference type="Proteomes" id="UP000199558">
    <property type="component" value="Unassembled WGS sequence"/>
</dbReference>